<evidence type="ECO:0000313" key="1">
    <source>
        <dbReference type="EMBL" id="MFF4777648.1"/>
    </source>
</evidence>
<reference evidence="1 2" key="1">
    <citation type="submission" date="2024-10" db="EMBL/GenBank/DDBJ databases">
        <title>The Natural Products Discovery Center: Release of the First 8490 Sequenced Strains for Exploring Actinobacteria Biosynthetic Diversity.</title>
        <authorList>
            <person name="Kalkreuter E."/>
            <person name="Kautsar S.A."/>
            <person name="Yang D."/>
            <person name="Bader C.D."/>
            <person name="Teijaro C.N."/>
            <person name="Fluegel L."/>
            <person name="Davis C.M."/>
            <person name="Simpson J.R."/>
            <person name="Lauterbach L."/>
            <person name="Steele A.D."/>
            <person name="Gui C."/>
            <person name="Meng S."/>
            <person name="Li G."/>
            <person name="Viehrig K."/>
            <person name="Ye F."/>
            <person name="Su P."/>
            <person name="Kiefer A.F."/>
            <person name="Nichols A."/>
            <person name="Cepeda A.J."/>
            <person name="Yan W."/>
            <person name="Fan B."/>
            <person name="Jiang Y."/>
            <person name="Adhikari A."/>
            <person name="Zheng C.-J."/>
            <person name="Schuster L."/>
            <person name="Cowan T.M."/>
            <person name="Smanski M.J."/>
            <person name="Chevrette M.G."/>
            <person name="De Carvalho L.P.S."/>
            <person name="Shen B."/>
        </authorList>
    </citation>
    <scope>NUCLEOTIDE SEQUENCE [LARGE SCALE GENOMIC DNA]</scope>
    <source>
        <strain evidence="1 2">NPDC001281</strain>
    </source>
</reference>
<name>A0ABW6VE53_MICFU</name>
<dbReference type="RefSeq" id="WP_387346152.1">
    <property type="nucleotide sequence ID" value="NZ_JBIAXI010000024.1"/>
</dbReference>
<gene>
    <name evidence="1" type="ORF">ACFY05_32955</name>
</gene>
<dbReference type="EMBL" id="JBIAXI010000024">
    <property type="protein sequence ID" value="MFF4777648.1"/>
    <property type="molecule type" value="Genomic_DNA"/>
</dbReference>
<dbReference type="Proteomes" id="UP001602119">
    <property type="component" value="Unassembled WGS sequence"/>
</dbReference>
<comment type="caution">
    <text evidence="1">The sequence shown here is derived from an EMBL/GenBank/DDBJ whole genome shotgun (WGS) entry which is preliminary data.</text>
</comment>
<protein>
    <submittedName>
        <fullName evidence="1">Uncharacterized protein</fullName>
    </submittedName>
</protein>
<proteinExistence type="predicted"/>
<keyword evidence="2" id="KW-1185">Reference proteome</keyword>
<organism evidence="1 2">
    <name type="scientific">Microtetraspora fusca</name>
    <dbReference type="NCBI Taxonomy" id="1997"/>
    <lineage>
        <taxon>Bacteria</taxon>
        <taxon>Bacillati</taxon>
        <taxon>Actinomycetota</taxon>
        <taxon>Actinomycetes</taxon>
        <taxon>Streptosporangiales</taxon>
        <taxon>Streptosporangiaceae</taxon>
        <taxon>Microtetraspora</taxon>
    </lineage>
</organism>
<evidence type="ECO:0000313" key="2">
    <source>
        <dbReference type="Proteomes" id="UP001602119"/>
    </source>
</evidence>
<accession>A0ABW6VE53</accession>
<sequence>MTNMAAWYVVNMDDGVIRAEPTKENALRWVANHWGVGAVQPGQHRLHDGFYEYYVGTSASDRRQVWIVLGVVLALHGWDINETPLYPHPDRPAERVDRQMA</sequence>